<sequence>MGLKGEFDNFKPTAFRSLYSCTAIECNCTTCYSFSINVFQLIRTSVAAFICSFLKE</sequence>
<reference evidence="1" key="1">
    <citation type="submission" date="2014-09" db="EMBL/GenBank/DDBJ databases">
        <authorList>
            <person name="Magalhaes I.L.F."/>
            <person name="Oliveira U."/>
            <person name="Santos F.R."/>
            <person name="Vidigal T.H.D.A."/>
            <person name="Brescovit A.D."/>
            <person name="Santos A.J."/>
        </authorList>
    </citation>
    <scope>NUCLEOTIDE SEQUENCE</scope>
    <source>
        <tissue evidence="1">Shoot tissue taken approximately 20 cm above the soil surface</tissue>
    </source>
</reference>
<evidence type="ECO:0000313" key="1">
    <source>
        <dbReference type="EMBL" id="JAE00388.1"/>
    </source>
</evidence>
<organism evidence="1">
    <name type="scientific">Arundo donax</name>
    <name type="common">Giant reed</name>
    <name type="synonym">Donax arundinaceus</name>
    <dbReference type="NCBI Taxonomy" id="35708"/>
    <lineage>
        <taxon>Eukaryota</taxon>
        <taxon>Viridiplantae</taxon>
        <taxon>Streptophyta</taxon>
        <taxon>Embryophyta</taxon>
        <taxon>Tracheophyta</taxon>
        <taxon>Spermatophyta</taxon>
        <taxon>Magnoliopsida</taxon>
        <taxon>Liliopsida</taxon>
        <taxon>Poales</taxon>
        <taxon>Poaceae</taxon>
        <taxon>PACMAD clade</taxon>
        <taxon>Arundinoideae</taxon>
        <taxon>Arundineae</taxon>
        <taxon>Arundo</taxon>
    </lineage>
</organism>
<proteinExistence type="predicted"/>
<dbReference type="EMBL" id="GBRH01197508">
    <property type="protein sequence ID" value="JAE00388.1"/>
    <property type="molecule type" value="Transcribed_RNA"/>
</dbReference>
<protein>
    <submittedName>
        <fullName evidence="1">Uncharacterized protein</fullName>
    </submittedName>
</protein>
<reference evidence="1" key="2">
    <citation type="journal article" date="2015" name="Data Brief">
        <title>Shoot transcriptome of the giant reed, Arundo donax.</title>
        <authorList>
            <person name="Barrero R.A."/>
            <person name="Guerrero F.D."/>
            <person name="Moolhuijzen P."/>
            <person name="Goolsby J.A."/>
            <person name="Tidwell J."/>
            <person name="Bellgard S.E."/>
            <person name="Bellgard M.I."/>
        </authorList>
    </citation>
    <scope>NUCLEOTIDE SEQUENCE</scope>
    <source>
        <tissue evidence="1">Shoot tissue taken approximately 20 cm above the soil surface</tissue>
    </source>
</reference>
<accession>A0A0A9EWG7</accession>
<dbReference type="AlphaFoldDB" id="A0A0A9EWG7"/>
<name>A0A0A9EWG7_ARUDO</name>